<keyword evidence="7" id="KW-0408">Iron</keyword>
<keyword evidence="14" id="KW-1185">Reference proteome</keyword>
<dbReference type="CDD" id="cd06215">
    <property type="entry name" value="FNR_iron_sulfur_binding_1"/>
    <property type="match status" value="1"/>
</dbReference>
<evidence type="ECO:0000256" key="1">
    <source>
        <dbReference type="ARBA" id="ARBA00001974"/>
    </source>
</evidence>
<dbReference type="SUPFAM" id="SSF63380">
    <property type="entry name" value="Riboflavin synthase domain-like"/>
    <property type="match status" value="1"/>
</dbReference>
<evidence type="ECO:0000256" key="2">
    <source>
        <dbReference type="ARBA" id="ARBA00022630"/>
    </source>
</evidence>
<keyword evidence="5" id="KW-0274">FAD</keyword>
<evidence type="ECO:0000313" key="14">
    <source>
        <dbReference type="Proteomes" id="UP000054851"/>
    </source>
</evidence>
<dbReference type="Gene3D" id="2.40.30.10">
    <property type="entry name" value="Translation factors"/>
    <property type="match status" value="1"/>
</dbReference>
<keyword evidence="6" id="KW-0560">Oxidoreductase</keyword>
<keyword evidence="3" id="KW-0001">2Fe-2S</keyword>
<sequence>MNAIDMFCSVASSASAMDRFTSAETWERPDVQWGSHEMRTLTCCRTTDETHDVRTFVFCGEDGRPFSFEPGQFITVSAEVGGRTVSRCYTISSPPTRPYTLTITVKRTPGGVMSNWLHDNMKPGVTLNAYGPAGVFTPSSAPAVKALYLSAGSGVTPLMSMTRAAFELGLDRDIVFLHSARTPQDIIFRDELARMSVQAANLDVIQVCEGVGTETDWNGPTGRLSLELLEARVPDFREREVFTCGPAPYMSAVKEILARGGHDPARYHQESFNFAETVEPLVEPAVPAAENQAAAQSTYTVRLARSGKSFTMESDQTILAAARKAGVVLASSCSQGICGTCKTAVLEGSVDMQHNGGIRKREIDKGLRLMCCSRPTSDIVLDL</sequence>
<dbReference type="Pfam" id="PF00175">
    <property type="entry name" value="NAD_binding_1"/>
    <property type="match status" value="1"/>
</dbReference>
<dbReference type="SUPFAM" id="SSF52343">
    <property type="entry name" value="Ferredoxin reductase-like, C-terminal NADP-linked domain"/>
    <property type="match status" value="1"/>
</dbReference>
<accession>A0A158D7F2</accession>
<name>A0A158D7F2_9BURK</name>
<evidence type="ECO:0000256" key="4">
    <source>
        <dbReference type="ARBA" id="ARBA00022723"/>
    </source>
</evidence>
<dbReference type="GO" id="GO:0046872">
    <property type="term" value="F:metal ion binding"/>
    <property type="evidence" value="ECO:0007669"/>
    <property type="project" value="UniProtKB-KW"/>
</dbReference>
<dbReference type="GO" id="GO:0016491">
    <property type="term" value="F:oxidoreductase activity"/>
    <property type="evidence" value="ECO:0007669"/>
    <property type="project" value="UniProtKB-KW"/>
</dbReference>
<comment type="similarity">
    <text evidence="10">In the N-terminal section; belongs to the FAD-binding oxidoreductase type 6 family.</text>
</comment>
<evidence type="ECO:0000256" key="6">
    <source>
        <dbReference type="ARBA" id="ARBA00023002"/>
    </source>
</evidence>
<dbReference type="PROSITE" id="PS51384">
    <property type="entry name" value="FAD_FR"/>
    <property type="match status" value="1"/>
</dbReference>
<dbReference type="InterPro" id="IPR001709">
    <property type="entry name" value="Flavoprot_Pyr_Nucl_cyt_Rdtase"/>
</dbReference>
<dbReference type="Pfam" id="PF00111">
    <property type="entry name" value="Fer2"/>
    <property type="match status" value="1"/>
</dbReference>
<organism evidence="13 14">
    <name type="scientific">Caballeronia hypogeia</name>
    <dbReference type="NCBI Taxonomy" id="1777140"/>
    <lineage>
        <taxon>Bacteria</taxon>
        <taxon>Pseudomonadati</taxon>
        <taxon>Pseudomonadota</taxon>
        <taxon>Betaproteobacteria</taxon>
        <taxon>Burkholderiales</taxon>
        <taxon>Burkholderiaceae</taxon>
        <taxon>Caballeronia</taxon>
    </lineage>
</organism>
<keyword evidence="4" id="KW-0479">Metal-binding</keyword>
<dbReference type="InterPro" id="IPR050415">
    <property type="entry name" value="MRET"/>
</dbReference>
<protein>
    <submittedName>
        <fullName evidence="13">Ferredoxin oxidoreductase</fullName>
    </submittedName>
</protein>
<dbReference type="Pfam" id="PF00970">
    <property type="entry name" value="FAD_binding_6"/>
    <property type="match status" value="1"/>
</dbReference>
<dbReference type="InterPro" id="IPR008333">
    <property type="entry name" value="Cbr1-like_FAD-bd_dom"/>
</dbReference>
<feature type="domain" description="FAD-binding FR-type" evidence="12">
    <location>
        <begin position="36"/>
        <end position="139"/>
    </location>
</feature>
<gene>
    <name evidence="13" type="ORF">AWB79_06530</name>
</gene>
<comment type="caution">
    <text evidence="13">The sequence shown here is derived from an EMBL/GenBank/DDBJ whole genome shotgun (WGS) entry which is preliminary data.</text>
</comment>
<reference evidence="13" key="1">
    <citation type="submission" date="2016-01" db="EMBL/GenBank/DDBJ databases">
        <authorList>
            <person name="Peeters C."/>
        </authorList>
    </citation>
    <scope>NUCLEOTIDE SEQUENCE</scope>
    <source>
        <strain evidence="13">LMG 29322</strain>
    </source>
</reference>
<dbReference type="InterPro" id="IPR036010">
    <property type="entry name" value="2Fe-2S_ferredoxin-like_sf"/>
</dbReference>
<dbReference type="CDD" id="cd00207">
    <property type="entry name" value="fer2"/>
    <property type="match status" value="1"/>
</dbReference>
<dbReference type="PRINTS" id="PR00410">
    <property type="entry name" value="PHEHYDRXLASE"/>
</dbReference>
<dbReference type="AlphaFoldDB" id="A0A158D7F2"/>
<evidence type="ECO:0000256" key="10">
    <source>
        <dbReference type="ARBA" id="ARBA00061434"/>
    </source>
</evidence>
<evidence type="ECO:0000313" key="13">
    <source>
        <dbReference type="EMBL" id="SAK90136.1"/>
    </source>
</evidence>
<evidence type="ECO:0000259" key="11">
    <source>
        <dbReference type="PROSITE" id="PS51085"/>
    </source>
</evidence>
<dbReference type="Proteomes" id="UP000054851">
    <property type="component" value="Unassembled WGS sequence"/>
</dbReference>
<dbReference type="InterPro" id="IPR012675">
    <property type="entry name" value="Beta-grasp_dom_sf"/>
</dbReference>
<dbReference type="PANTHER" id="PTHR47354">
    <property type="entry name" value="NADH OXIDOREDUCTASE HCR"/>
    <property type="match status" value="1"/>
</dbReference>
<dbReference type="InterPro" id="IPR017938">
    <property type="entry name" value="Riboflavin_synthase-like_b-brl"/>
</dbReference>
<dbReference type="GO" id="GO:0051537">
    <property type="term" value="F:2 iron, 2 sulfur cluster binding"/>
    <property type="evidence" value="ECO:0007669"/>
    <property type="project" value="UniProtKB-KW"/>
</dbReference>
<dbReference type="InterPro" id="IPR039261">
    <property type="entry name" value="FNR_nucleotide-bd"/>
</dbReference>
<dbReference type="OrthoDB" id="370747at2"/>
<dbReference type="Gene3D" id="3.40.50.80">
    <property type="entry name" value="Nucleotide-binding domain of ferredoxin-NADP reductase (FNR) module"/>
    <property type="match status" value="1"/>
</dbReference>
<evidence type="ECO:0000256" key="9">
    <source>
        <dbReference type="ARBA" id="ARBA00034078"/>
    </source>
</evidence>
<comment type="cofactor">
    <cofactor evidence="9">
        <name>[2Fe-2S] cluster</name>
        <dbReference type="ChEBI" id="CHEBI:190135"/>
    </cofactor>
</comment>
<dbReference type="SUPFAM" id="SSF54292">
    <property type="entry name" value="2Fe-2S ferredoxin-like"/>
    <property type="match status" value="1"/>
</dbReference>
<evidence type="ECO:0000256" key="7">
    <source>
        <dbReference type="ARBA" id="ARBA00023004"/>
    </source>
</evidence>
<proteinExistence type="inferred from homology"/>
<dbReference type="InterPro" id="IPR006058">
    <property type="entry name" value="2Fe2S_fd_BS"/>
</dbReference>
<dbReference type="PROSITE" id="PS51085">
    <property type="entry name" value="2FE2S_FER_2"/>
    <property type="match status" value="1"/>
</dbReference>
<evidence type="ECO:0000256" key="3">
    <source>
        <dbReference type="ARBA" id="ARBA00022714"/>
    </source>
</evidence>
<dbReference type="EMBL" id="FCOA02000035">
    <property type="protein sequence ID" value="SAK90136.1"/>
    <property type="molecule type" value="Genomic_DNA"/>
</dbReference>
<dbReference type="PROSITE" id="PS00197">
    <property type="entry name" value="2FE2S_FER_1"/>
    <property type="match status" value="1"/>
</dbReference>
<keyword evidence="8" id="KW-0411">Iron-sulfur</keyword>
<evidence type="ECO:0000256" key="8">
    <source>
        <dbReference type="ARBA" id="ARBA00023014"/>
    </source>
</evidence>
<evidence type="ECO:0000256" key="5">
    <source>
        <dbReference type="ARBA" id="ARBA00022827"/>
    </source>
</evidence>
<evidence type="ECO:0000259" key="12">
    <source>
        <dbReference type="PROSITE" id="PS51384"/>
    </source>
</evidence>
<dbReference type="RefSeq" id="WP_061171570.1">
    <property type="nucleotide sequence ID" value="NZ_FCOA02000035.1"/>
</dbReference>
<dbReference type="InterPro" id="IPR001041">
    <property type="entry name" value="2Fe-2S_ferredoxin-type"/>
</dbReference>
<dbReference type="STRING" id="1777140.AWB79_06530"/>
<dbReference type="InterPro" id="IPR001433">
    <property type="entry name" value="OxRdtase_FAD/NAD-bd"/>
</dbReference>
<comment type="cofactor">
    <cofactor evidence="1">
        <name>FAD</name>
        <dbReference type="ChEBI" id="CHEBI:57692"/>
    </cofactor>
</comment>
<dbReference type="PANTHER" id="PTHR47354:SF6">
    <property type="entry name" value="NADH OXIDOREDUCTASE HCR"/>
    <property type="match status" value="1"/>
</dbReference>
<dbReference type="InterPro" id="IPR017927">
    <property type="entry name" value="FAD-bd_FR_type"/>
</dbReference>
<feature type="domain" description="2Fe-2S ferredoxin-type" evidence="11">
    <location>
        <begin position="299"/>
        <end position="383"/>
    </location>
</feature>
<dbReference type="Gene3D" id="3.10.20.30">
    <property type="match status" value="1"/>
</dbReference>
<dbReference type="PRINTS" id="PR00371">
    <property type="entry name" value="FPNCR"/>
</dbReference>
<keyword evidence="2" id="KW-0285">Flavoprotein</keyword>